<accession>A0ACC2F8T5</accession>
<protein>
    <submittedName>
        <fullName evidence="1">Uncharacterized protein</fullName>
    </submittedName>
</protein>
<name>A0ACC2F8T5_DALPE</name>
<comment type="caution">
    <text evidence="1">The sequence shown here is derived from an EMBL/GenBank/DDBJ whole genome shotgun (WGS) entry which is preliminary data.</text>
</comment>
<keyword evidence="2" id="KW-1185">Reference proteome</keyword>
<reference evidence="1" key="1">
    <citation type="submission" date="2021-05" db="EMBL/GenBank/DDBJ databases">
        <authorList>
            <person name="Pan Q."/>
            <person name="Jouanno E."/>
            <person name="Zahm M."/>
            <person name="Klopp C."/>
            <person name="Cabau C."/>
            <person name="Louis A."/>
            <person name="Berthelot C."/>
            <person name="Parey E."/>
            <person name="Roest Crollius H."/>
            <person name="Montfort J."/>
            <person name="Robinson-Rechavi M."/>
            <person name="Bouchez O."/>
            <person name="Lampietro C."/>
            <person name="Lopez Roques C."/>
            <person name="Donnadieu C."/>
            <person name="Postlethwait J."/>
            <person name="Bobe J."/>
            <person name="Dillon D."/>
            <person name="Chandos A."/>
            <person name="von Hippel F."/>
            <person name="Guiguen Y."/>
        </authorList>
    </citation>
    <scope>NUCLEOTIDE SEQUENCE</scope>
    <source>
        <strain evidence="1">YG-Jan2019</strain>
    </source>
</reference>
<gene>
    <name evidence="1" type="ORF">DPEC_G00330440</name>
</gene>
<evidence type="ECO:0000313" key="2">
    <source>
        <dbReference type="Proteomes" id="UP001157502"/>
    </source>
</evidence>
<evidence type="ECO:0000313" key="1">
    <source>
        <dbReference type="EMBL" id="KAJ7987816.1"/>
    </source>
</evidence>
<sequence length="107" mass="12212">MSHSQVGPAPSMDSSVHPPRQHFLPNPPRHRSRLHSPSLSFTLNRDTRLKERWPSLSRYLMINELVISSTPRRRKAGEDYDECTGLKRDDERGREITAAPVHEATSA</sequence>
<dbReference type="Proteomes" id="UP001157502">
    <property type="component" value="Chromosome 32"/>
</dbReference>
<organism evidence="1 2">
    <name type="scientific">Dallia pectoralis</name>
    <name type="common">Alaska blackfish</name>
    <dbReference type="NCBI Taxonomy" id="75939"/>
    <lineage>
        <taxon>Eukaryota</taxon>
        <taxon>Metazoa</taxon>
        <taxon>Chordata</taxon>
        <taxon>Craniata</taxon>
        <taxon>Vertebrata</taxon>
        <taxon>Euteleostomi</taxon>
        <taxon>Actinopterygii</taxon>
        <taxon>Neopterygii</taxon>
        <taxon>Teleostei</taxon>
        <taxon>Protacanthopterygii</taxon>
        <taxon>Esociformes</taxon>
        <taxon>Umbridae</taxon>
        <taxon>Dallia</taxon>
    </lineage>
</organism>
<proteinExistence type="predicted"/>
<dbReference type="EMBL" id="CM055759">
    <property type="protein sequence ID" value="KAJ7987816.1"/>
    <property type="molecule type" value="Genomic_DNA"/>
</dbReference>